<dbReference type="InterPro" id="IPR018060">
    <property type="entry name" value="HTH_AraC"/>
</dbReference>
<protein>
    <submittedName>
        <fullName evidence="5">Transcriptional regulator, AraC family</fullName>
    </submittedName>
</protein>
<evidence type="ECO:0000313" key="6">
    <source>
        <dbReference type="Proteomes" id="UP000184096"/>
    </source>
</evidence>
<dbReference type="PROSITE" id="PS01124">
    <property type="entry name" value="HTH_ARAC_FAMILY_2"/>
    <property type="match status" value="1"/>
</dbReference>
<proteinExistence type="predicted"/>
<sequence>MKTVVSTNGIAERKRFLFWQDAVCDTFVDLDCKAYADRPFFGELATARCNDLHFSIVRADGQIVERTSARIRRAREEVMLISLQVRGAGVIEQDGREARLGPGDFACYDSTRPYTLTFTADFEQIVLHMPREAMVRRIGRTEAWTARRIEATSPVGSLVLPFVRQTASIVSDVTPTTASQLSETCLSLVTAALADHNGSQMDGGSAARTALIFRAKALIDSLLHDHTLNTEKIAGLVGISSRYLQDLFHAEQSTVSDWIWKRRLERSRRYLADPLHAGDSIAQIALACGFADFGHFSRRYREAFGASPREDRAALKAGGSIAG</sequence>
<evidence type="ECO:0000256" key="1">
    <source>
        <dbReference type="ARBA" id="ARBA00023015"/>
    </source>
</evidence>
<gene>
    <name evidence="5" type="ORF">SAMN05444170_6362</name>
</gene>
<keyword evidence="2" id="KW-0238">DNA-binding</keyword>
<dbReference type="GO" id="GO:0043565">
    <property type="term" value="F:sequence-specific DNA binding"/>
    <property type="evidence" value="ECO:0007669"/>
    <property type="project" value="InterPro"/>
</dbReference>
<dbReference type="OrthoDB" id="252470at2"/>
<keyword evidence="6" id="KW-1185">Reference proteome</keyword>
<organism evidence="5 6">
    <name type="scientific">Bradyrhizobium erythrophlei</name>
    <dbReference type="NCBI Taxonomy" id="1437360"/>
    <lineage>
        <taxon>Bacteria</taxon>
        <taxon>Pseudomonadati</taxon>
        <taxon>Pseudomonadota</taxon>
        <taxon>Alphaproteobacteria</taxon>
        <taxon>Hyphomicrobiales</taxon>
        <taxon>Nitrobacteraceae</taxon>
        <taxon>Bradyrhizobium</taxon>
    </lineage>
</organism>
<dbReference type="AlphaFoldDB" id="A0A1M7URN2"/>
<dbReference type="SUPFAM" id="SSF46689">
    <property type="entry name" value="Homeodomain-like"/>
    <property type="match status" value="1"/>
</dbReference>
<dbReference type="PANTHER" id="PTHR46796:SF6">
    <property type="entry name" value="ARAC SUBFAMILY"/>
    <property type="match status" value="1"/>
</dbReference>
<keyword evidence="1" id="KW-0805">Transcription regulation</keyword>
<dbReference type="GO" id="GO:0003700">
    <property type="term" value="F:DNA-binding transcription factor activity"/>
    <property type="evidence" value="ECO:0007669"/>
    <property type="project" value="InterPro"/>
</dbReference>
<dbReference type="Proteomes" id="UP000184096">
    <property type="component" value="Chromosome I"/>
</dbReference>
<dbReference type="EMBL" id="LT670849">
    <property type="protein sequence ID" value="SHN85600.1"/>
    <property type="molecule type" value="Genomic_DNA"/>
</dbReference>
<keyword evidence="3" id="KW-0804">Transcription</keyword>
<evidence type="ECO:0000259" key="4">
    <source>
        <dbReference type="PROSITE" id="PS01124"/>
    </source>
</evidence>
<dbReference type="InterPro" id="IPR018062">
    <property type="entry name" value="HTH_AraC-typ_CS"/>
</dbReference>
<feature type="domain" description="HTH araC/xylS-type" evidence="4">
    <location>
        <begin position="213"/>
        <end position="314"/>
    </location>
</feature>
<name>A0A1M7URN2_9BRAD</name>
<dbReference type="PANTHER" id="PTHR46796">
    <property type="entry name" value="HTH-TYPE TRANSCRIPTIONAL ACTIVATOR RHAS-RELATED"/>
    <property type="match status" value="1"/>
</dbReference>
<dbReference type="InterPro" id="IPR050204">
    <property type="entry name" value="AraC_XylS_family_regulators"/>
</dbReference>
<evidence type="ECO:0000256" key="3">
    <source>
        <dbReference type="ARBA" id="ARBA00023163"/>
    </source>
</evidence>
<evidence type="ECO:0000256" key="2">
    <source>
        <dbReference type="ARBA" id="ARBA00023125"/>
    </source>
</evidence>
<dbReference type="InterPro" id="IPR020449">
    <property type="entry name" value="Tscrpt_reg_AraC-type_HTH"/>
</dbReference>
<evidence type="ECO:0000313" key="5">
    <source>
        <dbReference type="EMBL" id="SHN85600.1"/>
    </source>
</evidence>
<dbReference type="RefSeq" id="WP_072824015.1">
    <property type="nucleotide sequence ID" value="NZ_LT670849.1"/>
</dbReference>
<dbReference type="PROSITE" id="PS00041">
    <property type="entry name" value="HTH_ARAC_FAMILY_1"/>
    <property type="match status" value="1"/>
</dbReference>
<dbReference type="Pfam" id="PF12833">
    <property type="entry name" value="HTH_18"/>
    <property type="match status" value="1"/>
</dbReference>
<reference evidence="6" key="1">
    <citation type="submission" date="2016-11" db="EMBL/GenBank/DDBJ databases">
        <authorList>
            <person name="Varghese N."/>
            <person name="Submissions S."/>
        </authorList>
    </citation>
    <scope>NUCLEOTIDE SEQUENCE [LARGE SCALE GENOMIC DNA]</scope>
    <source>
        <strain evidence="6">GAS401</strain>
    </source>
</reference>
<dbReference type="Gene3D" id="1.10.10.60">
    <property type="entry name" value="Homeodomain-like"/>
    <property type="match status" value="1"/>
</dbReference>
<dbReference type="Pfam" id="PF14525">
    <property type="entry name" value="AraC_binding_2"/>
    <property type="match status" value="1"/>
</dbReference>
<dbReference type="InterPro" id="IPR035418">
    <property type="entry name" value="AraC-bd_2"/>
</dbReference>
<accession>A0A1M7URN2</accession>
<dbReference type="InterPro" id="IPR009057">
    <property type="entry name" value="Homeodomain-like_sf"/>
</dbReference>
<dbReference type="PRINTS" id="PR00032">
    <property type="entry name" value="HTHARAC"/>
</dbReference>
<dbReference type="SMART" id="SM00342">
    <property type="entry name" value="HTH_ARAC"/>
    <property type="match status" value="1"/>
</dbReference>